<dbReference type="AlphaFoldDB" id="A0A235BP15"/>
<organism evidence="1 2">
    <name type="scientific">candidate division WOR-3 bacterium JGI_Cruoil_03_44_89</name>
    <dbReference type="NCBI Taxonomy" id="1973748"/>
    <lineage>
        <taxon>Bacteria</taxon>
        <taxon>Bacteria division WOR-3</taxon>
    </lineage>
</organism>
<comment type="caution">
    <text evidence="1">The sequence shown here is derived from an EMBL/GenBank/DDBJ whole genome shotgun (WGS) entry which is preliminary data.</text>
</comment>
<accession>A0A235BP15</accession>
<evidence type="ECO:0000313" key="1">
    <source>
        <dbReference type="EMBL" id="OYD13964.1"/>
    </source>
</evidence>
<name>A0A235BP15_UNCW3</name>
<dbReference type="EMBL" id="NOZQ01000209">
    <property type="protein sequence ID" value="OYD13964.1"/>
    <property type="molecule type" value="Genomic_DNA"/>
</dbReference>
<dbReference type="InterPro" id="IPR046495">
    <property type="entry name" value="DUF6588"/>
</dbReference>
<dbReference type="Proteomes" id="UP000215215">
    <property type="component" value="Unassembled WGS sequence"/>
</dbReference>
<reference evidence="1 2" key="1">
    <citation type="submission" date="2017-07" db="EMBL/GenBank/DDBJ databases">
        <title>Recovery of genomes from metagenomes via a dereplication, aggregation, and scoring strategy.</title>
        <authorList>
            <person name="Sieber C.M."/>
            <person name="Probst A.J."/>
            <person name="Sharrar A."/>
            <person name="Thomas B.C."/>
            <person name="Hess M."/>
            <person name="Tringe S.G."/>
            <person name="Banfield J.F."/>
        </authorList>
    </citation>
    <scope>NUCLEOTIDE SEQUENCE [LARGE SCALE GENOMIC DNA]</scope>
    <source>
        <strain evidence="1">JGI_Cruoil_03_44_89</strain>
    </source>
</reference>
<proteinExistence type="predicted"/>
<dbReference type="Pfam" id="PF20230">
    <property type="entry name" value="DUF6588"/>
    <property type="match status" value="1"/>
</dbReference>
<protein>
    <submittedName>
        <fullName evidence="1">Uncharacterized protein</fullName>
    </submittedName>
</protein>
<gene>
    <name evidence="1" type="ORF">CH333_09130</name>
</gene>
<evidence type="ECO:0000313" key="2">
    <source>
        <dbReference type="Proteomes" id="UP000215215"/>
    </source>
</evidence>
<sequence length="299" mass="32362">MRKLLSVLVILLFAVPLFCGTPEGLLEKTAEEILTGYSRPMVTAFGTAMGTDFVSLRHHGFLGFDVSAKLVWVFVPEEAKTAEYKISLGDTVWVGDTPFTDTVFEGNTIFGETEPIPGDPIGLVGLGFPGMFFAVPQANIGLIKGLNLSVRWCPFTYEGTTGQFLGGGLKYTTRDLLPMPLVSLNLMAGIGYQYFTLGDIVRANNYNGMAIARLGFSVPLLPVTFSPFAGVGTENTSVNLKYDYEYNNKVIKIDKTIEGSNSFRGVVGLGIDFLLFDVDVSYNIGEMNSLGLGIGVGIR</sequence>